<dbReference type="GO" id="GO:0006952">
    <property type="term" value="P:defense response"/>
    <property type="evidence" value="ECO:0007669"/>
    <property type="project" value="UniProtKB-KW"/>
</dbReference>
<dbReference type="Proteomes" id="UP000806378">
    <property type="component" value="Unassembled WGS sequence"/>
</dbReference>
<dbReference type="Gene3D" id="1.10.10.10">
    <property type="entry name" value="Winged helix-like DNA-binding domain superfamily/Winged helix DNA-binding domain"/>
    <property type="match status" value="1"/>
</dbReference>
<dbReference type="EMBL" id="MU089535">
    <property type="protein sequence ID" value="KAF7851543.1"/>
    <property type="molecule type" value="Genomic_DNA"/>
</dbReference>
<dbReference type="InterPro" id="IPR058922">
    <property type="entry name" value="WHD_DRP"/>
</dbReference>
<reference evidence="7" key="1">
    <citation type="submission" date="2020-05" db="EMBL/GenBank/DDBJ databases">
        <title>WGS assembly of Corymbia citriodora subspecies variegata.</title>
        <authorList>
            <person name="Barry K."/>
            <person name="Hundley H."/>
            <person name="Shu S."/>
            <person name="Jenkins J."/>
            <person name="Grimwood J."/>
            <person name="Baten A."/>
        </authorList>
    </citation>
    <scope>NUCLEOTIDE SEQUENCE</scope>
    <source>
        <strain evidence="7">CV2-018</strain>
    </source>
</reference>
<dbReference type="SUPFAM" id="SSF52540">
    <property type="entry name" value="P-loop containing nucleoside triphosphate hydrolases"/>
    <property type="match status" value="1"/>
</dbReference>
<dbReference type="InterPro" id="IPR036388">
    <property type="entry name" value="WH-like_DNA-bd_sf"/>
</dbReference>
<organism evidence="7 8">
    <name type="scientific">Corymbia citriodora subsp. variegata</name>
    <dbReference type="NCBI Taxonomy" id="360336"/>
    <lineage>
        <taxon>Eukaryota</taxon>
        <taxon>Viridiplantae</taxon>
        <taxon>Streptophyta</taxon>
        <taxon>Embryophyta</taxon>
        <taxon>Tracheophyta</taxon>
        <taxon>Spermatophyta</taxon>
        <taxon>Magnoliopsida</taxon>
        <taxon>eudicotyledons</taxon>
        <taxon>Gunneridae</taxon>
        <taxon>Pentapetalae</taxon>
        <taxon>rosids</taxon>
        <taxon>malvids</taxon>
        <taxon>Myrtales</taxon>
        <taxon>Myrtaceae</taxon>
        <taxon>Myrtoideae</taxon>
        <taxon>Eucalypteae</taxon>
        <taxon>Corymbia</taxon>
    </lineage>
</organism>
<keyword evidence="1" id="KW-0433">Leucine-rich repeat</keyword>
<dbReference type="InterPro" id="IPR002182">
    <property type="entry name" value="NB-ARC"/>
</dbReference>
<evidence type="ECO:0000256" key="3">
    <source>
        <dbReference type="ARBA" id="ARBA00022821"/>
    </source>
</evidence>
<dbReference type="PANTHER" id="PTHR36766">
    <property type="entry name" value="PLANT BROAD-SPECTRUM MILDEW RESISTANCE PROTEIN RPW8"/>
    <property type="match status" value="1"/>
</dbReference>
<dbReference type="Pfam" id="PF25019">
    <property type="entry name" value="LRR_R13L1-DRL21"/>
    <property type="match status" value="1"/>
</dbReference>
<feature type="domain" description="R13L1/DRL21-like LRR repeat region" evidence="6">
    <location>
        <begin position="583"/>
        <end position="709"/>
    </location>
</feature>
<evidence type="ECO:0000256" key="2">
    <source>
        <dbReference type="ARBA" id="ARBA00022737"/>
    </source>
</evidence>
<comment type="caution">
    <text evidence="7">The sequence shown here is derived from an EMBL/GenBank/DDBJ whole genome shotgun (WGS) entry which is preliminary data.</text>
</comment>
<dbReference type="InterPro" id="IPR027417">
    <property type="entry name" value="P-loop_NTPase"/>
</dbReference>
<evidence type="ECO:0000259" key="5">
    <source>
        <dbReference type="Pfam" id="PF23559"/>
    </source>
</evidence>
<dbReference type="PANTHER" id="PTHR36766:SF51">
    <property type="entry name" value="DISEASE RESISTANCE RPP13-LIKE PROTEIN 1"/>
    <property type="match status" value="1"/>
</dbReference>
<dbReference type="Pfam" id="PF23559">
    <property type="entry name" value="WHD_DRP"/>
    <property type="match status" value="1"/>
</dbReference>
<accession>A0A8T0CV91</accession>
<protein>
    <recommendedName>
        <fullName evidence="9">NB-ARC domain-containing protein</fullName>
    </recommendedName>
</protein>
<evidence type="ECO:0000313" key="7">
    <source>
        <dbReference type="EMBL" id="KAF7851543.1"/>
    </source>
</evidence>
<dbReference type="InterPro" id="IPR042197">
    <property type="entry name" value="Apaf_helical"/>
</dbReference>
<dbReference type="Pfam" id="PF00931">
    <property type="entry name" value="NB-ARC"/>
    <property type="match status" value="1"/>
</dbReference>
<gene>
    <name evidence="7" type="ORF">BT93_L3724</name>
</gene>
<sequence length="1189" mass="134486">MESKSNPNLLLLVSDTKIRKINSRLEAIVTNKAQLSLREKVVDRSSYTYKRPSSSSLSEPQFFGREKEEAQILELLLHEVENSDATLSIVPIVGMGGVGKTALAQRLYNDAKVKGYFERRAWVCVSHVFDVLDITKTILESITALSYKGEDLNVLQFKLKGRLSGKKFLVVLDDICNEKYEEWTALLKPFKAGAKGSKIIITTRNLTVVSITGASPYPLKELSLDNCTSLFAFHVLGATNFERHPHLESIGKEITKRCKGLPLAAKMLGGALRNKSNLNEWEDALNSIIWDLPEGENDKVLQVLKLSYVHLPSYLKRCFAYCAVFPKDYEIERDELVLLWIAEGFLERRNAKENILKLGRNHFDELVSRSFLQQSSIDASKFTMHDLLNDLAKSIVGETCFNSRESQLANNDNAPLQKARYASFISPLYAMSKCLIVCHGMKVLRSLIVGSSGDSINISDKVLHDLLIELKYLRVFSVRCFSIKKVPSCLGDLKHLRYLNFSHTTIQTLPESIGTLYKLQVLILRSCQKLSMLPPGITKLVNLQFLDIRDTISLKRMPLGIGNLKNLTILPKFVVGIERGLQLNELKNLPHLQGELLISELQKVEEVRDAVDANLIGKRGLSSLFLHWSENFGNLPNGKREELVLHSLRPHTNLEHLSISYYLGARFPSWLDGPTYSKIVSLCLRDCPNVTSLPSLGQLPSLRELSLEGLHAVSTIGPEFYGGKRPFSSLTKLKFEEMLAWKDWSPYVGGTKEEVSFSHLQHLVLRHCSSLVGTMPCQLDRLIKLEIHSCPYLNNSTNKVCLPSLHELYLEDCGKILKSLVNLTSLTTLTIKNLVELVCFDHGFMSCLTCLHGLTIESCLRFTSFVAGEGEIVLPCNLEYMNLINCTSLEKLPSKMHTLRQLSLDNCPKLTRVTIPPNGPSSDNPMYQFKSLYKWGCDSQTSFPFARSSLVALKELEIYTCKGVESLEEFTVQLLEYLEIGNCENLKSLPRCLLMLSHLTKLNIRDCPALEIEDFPPFPTTLSSFHLINCPKIKSLPNQWHHLTSLHELYVYNCPNIKCFPKGALPPHLWELAIVGCENVKRSVREWGYHRLTSLAWLEIDGSSVTGEGDNGWFPSEDEDAWSLFFPSSLIYLDIRNMKDVERLSSGLRNHLSSLQELWIYDCPKLRALPEDGFPPSLKELHRMRYSER</sequence>
<feature type="domain" description="NB-ARC" evidence="4">
    <location>
        <begin position="71"/>
        <end position="235"/>
    </location>
</feature>
<keyword evidence="3" id="KW-0611">Plant defense</keyword>
<dbReference type="GO" id="GO:0043531">
    <property type="term" value="F:ADP binding"/>
    <property type="evidence" value="ECO:0007669"/>
    <property type="project" value="InterPro"/>
</dbReference>
<dbReference type="InterPro" id="IPR032675">
    <property type="entry name" value="LRR_dom_sf"/>
</dbReference>
<proteinExistence type="predicted"/>
<evidence type="ECO:0000313" key="8">
    <source>
        <dbReference type="Proteomes" id="UP000806378"/>
    </source>
</evidence>
<name>A0A8T0CV91_CORYI</name>
<dbReference type="InterPro" id="IPR056789">
    <property type="entry name" value="LRR_R13L1-DRL21"/>
</dbReference>
<keyword evidence="2" id="KW-0677">Repeat</keyword>
<keyword evidence="8" id="KW-1185">Reference proteome</keyword>
<feature type="domain" description="Disease resistance protein winged helix" evidence="5">
    <location>
        <begin position="324"/>
        <end position="392"/>
    </location>
</feature>
<dbReference type="FunFam" id="1.10.10.10:FF:000322">
    <property type="entry name" value="Probable disease resistance protein At1g63360"/>
    <property type="match status" value="1"/>
</dbReference>
<dbReference type="Gene3D" id="1.10.8.430">
    <property type="entry name" value="Helical domain of apoptotic protease-activating factors"/>
    <property type="match status" value="1"/>
</dbReference>
<dbReference type="Gramene" id="rna-gnl|WGS:JABURB|Cocit.L3724.1">
    <property type="protein sequence ID" value="cds-KAF7851543.1"/>
    <property type="gene ID" value="gene-BT93_L3724"/>
</dbReference>
<dbReference type="SUPFAM" id="SSF52058">
    <property type="entry name" value="L domain-like"/>
    <property type="match status" value="2"/>
</dbReference>
<dbReference type="Gene3D" id="3.40.50.300">
    <property type="entry name" value="P-loop containing nucleotide triphosphate hydrolases"/>
    <property type="match status" value="1"/>
</dbReference>
<dbReference type="Gene3D" id="3.80.10.10">
    <property type="entry name" value="Ribonuclease Inhibitor"/>
    <property type="match status" value="4"/>
</dbReference>
<evidence type="ECO:0000259" key="6">
    <source>
        <dbReference type="Pfam" id="PF25019"/>
    </source>
</evidence>
<dbReference type="OrthoDB" id="25838at2759"/>
<evidence type="ECO:0000259" key="4">
    <source>
        <dbReference type="Pfam" id="PF00931"/>
    </source>
</evidence>
<evidence type="ECO:0008006" key="9">
    <source>
        <dbReference type="Google" id="ProtNLM"/>
    </source>
</evidence>
<dbReference type="AlphaFoldDB" id="A0A8T0CV91"/>
<dbReference type="PRINTS" id="PR00364">
    <property type="entry name" value="DISEASERSIST"/>
</dbReference>
<evidence type="ECO:0000256" key="1">
    <source>
        <dbReference type="ARBA" id="ARBA00022614"/>
    </source>
</evidence>